<protein>
    <recommendedName>
        <fullName evidence="1">AP180 N-terminal homology (ANTH) domain-containing protein</fullName>
    </recommendedName>
</protein>
<comment type="caution">
    <text evidence="2">The sequence shown here is derived from an EMBL/GenBank/DDBJ whole genome shotgun (WGS) entry which is preliminary data.</text>
</comment>
<gene>
    <name evidence="2" type="ORF">CRENBAI_003418</name>
</gene>
<organism evidence="2 3">
    <name type="scientific">Crenichthys baileyi</name>
    <name type="common">White River springfish</name>
    <dbReference type="NCBI Taxonomy" id="28760"/>
    <lineage>
        <taxon>Eukaryota</taxon>
        <taxon>Metazoa</taxon>
        <taxon>Chordata</taxon>
        <taxon>Craniata</taxon>
        <taxon>Vertebrata</taxon>
        <taxon>Euteleostomi</taxon>
        <taxon>Actinopterygii</taxon>
        <taxon>Neopterygii</taxon>
        <taxon>Teleostei</taxon>
        <taxon>Neoteleostei</taxon>
        <taxon>Acanthomorphata</taxon>
        <taxon>Ovalentaria</taxon>
        <taxon>Atherinomorphae</taxon>
        <taxon>Cyprinodontiformes</taxon>
        <taxon>Goodeidae</taxon>
        <taxon>Crenichthys</taxon>
    </lineage>
</organism>
<keyword evidence="3" id="KW-1185">Reference proteome</keyword>
<name>A0AAV9QNK3_9TELE</name>
<dbReference type="Proteomes" id="UP001311232">
    <property type="component" value="Unassembled WGS sequence"/>
</dbReference>
<proteinExistence type="predicted"/>
<sequence>MCWSIVECVEEAVSINKAINTQEVAVKEKHARNILILFVFEEKSCVYFDMFAEGYISAKQQTLCDPI</sequence>
<dbReference type="GO" id="GO:0005543">
    <property type="term" value="F:phospholipid binding"/>
    <property type="evidence" value="ECO:0007669"/>
    <property type="project" value="InterPro"/>
</dbReference>
<dbReference type="EMBL" id="JAHHUM010002998">
    <property type="protein sequence ID" value="KAK5598843.1"/>
    <property type="molecule type" value="Genomic_DNA"/>
</dbReference>
<reference evidence="2 3" key="1">
    <citation type="submission" date="2021-06" db="EMBL/GenBank/DDBJ databases">
        <authorList>
            <person name="Palmer J.M."/>
        </authorList>
    </citation>
    <scope>NUCLEOTIDE SEQUENCE [LARGE SCALE GENOMIC DNA]</scope>
    <source>
        <strain evidence="2 3">MEX-2019</strain>
        <tissue evidence="2">Muscle</tissue>
    </source>
</reference>
<feature type="domain" description="AP180 N-terminal homology (ANTH)" evidence="1">
    <location>
        <begin position="12"/>
        <end position="40"/>
    </location>
</feature>
<accession>A0AAV9QNK3</accession>
<dbReference type="InterPro" id="IPR011417">
    <property type="entry name" value="ANTH_dom"/>
</dbReference>
<evidence type="ECO:0000313" key="2">
    <source>
        <dbReference type="EMBL" id="KAK5598843.1"/>
    </source>
</evidence>
<evidence type="ECO:0000313" key="3">
    <source>
        <dbReference type="Proteomes" id="UP001311232"/>
    </source>
</evidence>
<evidence type="ECO:0000259" key="1">
    <source>
        <dbReference type="Pfam" id="PF07651"/>
    </source>
</evidence>
<dbReference type="Pfam" id="PF07651">
    <property type="entry name" value="ANTH"/>
    <property type="match status" value="1"/>
</dbReference>
<dbReference type="AlphaFoldDB" id="A0AAV9QNK3"/>